<dbReference type="InterPro" id="IPR036291">
    <property type="entry name" value="NAD(P)-bd_dom_sf"/>
</dbReference>
<reference evidence="4" key="1">
    <citation type="journal article" date="2019" name="Int. J. Syst. Evol. Microbiol.">
        <title>The Global Catalogue of Microorganisms (GCM) 10K type strain sequencing project: providing services to taxonomists for standard genome sequencing and annotation.</title>
        <authorList>
            <consortium name="The Broad Institute Genomics Platform"/>
            <consortium name="The Broad Institute Genome Sequencing Center for Infectious Disease"/>
            <person name="Wu L."/>
            <person name="Ma J."/>
        </authorList>
    </citation>
    <scope>NUCLEOTIDE SEQUENCE [LARGE SCALE GENOMIC DNA]</scope>
    <source>
        <strain evidence="4">JCM 17626</strain>
    </source>
</reference>
<evidence type="ECO:0000256" key="1">
    <source>
        <dbReference type="ARBA" id="ARBA00007637"/>
    </source>
</evidence>
<gene>
    <name evidence="3" type="ORF">GCM10022289_44640</name>
</gene>
<dbReference type="Pfam" id="PF01370">
    <property type="entry name" value="Epimerase"/>
    <property type="match status" value="1"/>
</dbReference>
<dbReference type="InterPro" id="IPR051225">
    <property type="entry name" value="NAD(P)_epim/dehydratase"/>
</dbReference>
<dbReference type="PANTHER" id="PTHR42687">
    <property type="entry name" value="L-THREONINE 3-DEHYDROGENASE"/>
    <property type="match status" value="1"/>
</dbReference>
<sequence>MNKTKILVIGACGQIGAELTEALRQKYGRYQVLAADIRDKSQAGVDNYPYVKLDVMNKAQLLMLCREENITQVYLLAAVLSATGEQEPALAWQLNVDGLLNTLDVAVKCEMEKVFWPSSIAVFGPDAPKQHSPQANASSPSTVYGISKAAGEYWCRYYHEKHGLDVRSLRYPGLISYKSPPGGGTTDYAVDIFHKAVSDQRYLCFLKPGTMLPMMYMPDAIRATLELMNAPSEKLRIRTSYNLSAMSFTPEELGQEIGKHIKDFKLDYLPDFRQQIADSWPDSIDDYDARVDWAWQAEFGLREMVGDMLSNVGSKDLLSKA</sequence>
<dbReference type="RefSeq" id="WP_344853642.1">
    <property type="nucleotide sequence ID" value="NZ_BAABBY010000015.1"/>
</dbReference>
<keyword evidence="4" id="KW-1185">Reference proteome</keyword>
<comment type="caution">
    <text evidence="3">The sequence shown here is derived from an EMBL/GenBank/DDBJ whole genome shotgun (WGS) entry which is preliminary data.</text>
</comment>
<dbReference type="Proteomes" id="UP001501772">
    <property type="component" value="Unassembled WGS sequence"/>
</dbReference>
<dbReference type="InterPro" id="IPR001509">
    <property type="entry name" value="Epimerase_deHydtase"/>
</dbReference>
<feature type="domain" description="NAD-dependent epimerase/dehydratase" evidence="2">
    <location>
        <begin position="6"/>
        <end position="234"/>
    </location>
</feature>
<proteinExistence type="inferred from homology"/>
<dbReference type="PANTHER" id="PTHR42687:SF1">
    <property type="entry name" value="L-THREONINE 3-DEHYDROGENASE, MITOCHONDRIAL"/>
    <property type="match status" value="1"/>
</dbReference>
<name>A0ABP8BPY1_9SPHI</name>
<comment type="similarity">
    <text evidence="1">Belongs to the NAD(P)-dependent epimerase/dehydratase family.</text>
</comment>
<accession>A0ABP8BPY1</accession>
<evidence type="ECO:0000259" key="2">
    <source>
        <dbReference type="Pfam" id="PF01370"/>
    </source>
</evidence>
<protein>
    <submittedName>
        <fullName evidence="3">NAD-dependent epimerase/dehydratase family protein</fullName>
    </submittedName>
</protein>
<dbReference type="SUPFAM" id="SSF51735">
    <property type="entry name" value="NAD(P)-binding Rossmann-fold domains"/>
    <property type="match status" value="1"/>
</dbReference>
<organism evidence="3 4">
    <name type="scientific">Pedobacter jeongneungensis</name>
    <dbReference type="NCBI Taxonomy" id="947309"/>
    <lineage>
        <taxon>Bacteria</taxon>
        <taxon>Pseudomonadati</taxon>
        <taxon>Bacteroidota</taxon>
        <taxon>Sphingobacteriia</taxon>
        <taxon>Sphingobacteriales</taxon>
        <taxon>Sphingobacteriaceae</taxon>
        <taxon>Pedobacter</taxon>
    </lineage>
</organism>
<dbReference type="Gene3D" id="3.40.50.720">
    <property type="entry name" value="NAD(P)-binding Rossmann-like Domain"/>
    <property type="match status" value="1"/>
</dbReference>
<evidence type="ECO:0000313" key="4">
    <source>
        <dbReference type="Proteomes" id="UP001501772"/>
    </source>
</evidence>
<dbReference type="EMBL" id="BAABBY010000015">
    <property type="protein sequence ID" value="GAA4213045.1"/>
    <property type="molecule type" value="Genomic_DNA"/>
</dbReference>
<evidence type="ECO:0000313" key="3">
    <source>
        <dbReference type="EMBL" id="GAA4213045.1"/>
    </source>
</evidence>